<dbReference type="EMBL" id="CP003422">
    <property type="protein sequence ID" value="AFH59960.1"/>
    <property type="molecule type" value="Genomic_DNA"/>
</dbReference>
<evidence type="ECO:0000313" key="3">
    <source>
        <dbReference type="Proteomes" id="UP000007392"/>
    </source>
</evidence>
<reference evidence="2 3" key="1">
    <citation type="submission" date="2013-06" db="EMBL/GenBank/DDBJ databases">
        <title>Complete genome sequence of Paenibacillus mucilaginosus K02.</title>
        <authorList>
            <person name="Xiao B."/>
            <person name="Sun L."/>
            <person name="Xiao L."/>
            <person name="Lian B."/>
        </authorList>
    </citation>
    <scope>NUCLEOTIDE SEQUENCE [LARGE SCALE GENOMIC DNA]</scope>
    <source>
        <strain evidence="2 3">K02</strain>
    </source>
</reference>
<feature type="transmembrane region" description="Helical" evidence="1">
    <location>
        <begin position="12"/>
        <end position="28"/>
    </location>
</feature>
<keyword evidence="1" id="KW-0472">Membrane</keyword>
<gene>
    <name evidence="2" type="ORF">B2K_04355</name>
</gene>
<organism evidence="2 3">
    <name type="scientific">Paenibacillus mucilaginosus K02</name>
    <dbReference type="NCBI Taxonomy" id="997761"/>
    <lineage>
        <taxon>Bacteria</taxon>
        <taxon>Bacillati</taxon>
        <taxon>Bacillota</taxon>
        <taxon>Bacilli</taxon>
        <taxon>Bacillales</taxon>
        <taxon>Paenibacillaceae</taxon>
        <taxon>Paenibacillus</taxon>
    </lineage>
</organism>
<evidence type="ECO:0000313" key="2">
    <source>
        <dbReference type="EMBL" id="AFH59960.1"/>
    </source>
</evidence>
<dbReference type="AlphaFoldDB" id="I0BC63"/>
<evidence type="ECO:0000256" key="1">
    <source>
        <dbReference type="SAM" id="Phobius"/>
    </source>
</evidence>
<accession>I0BC63</accession>
<name>I0BC63_9BACL</name>
<dbReference type="KEGG" id="pmw:B2K_04355"/>
<sequence length="31" mass="3618">MNFSLRQLKYAMLSMLITFALIVIYQYAGSM</sequence>
<dbReference type="Proteomes" id="UP000007392">
    <property type="component" value="Chromosome"/>
</dbReference>
<proteinExistence type="predicted"/>
<protein>
    <submittedName>
        <fullName evidence="2">Uncharacterized protein</fullName>
    </submittedName>
</protein>
<dbReference type="HOGENOM" id="CLU_3397678_0_0_9"/>
<keyword evidence="1" id="KW-1133">Transmembrane helix</keyword>
<keyword evidence="1" id="KW-0812">Transmembrane</keyword>